<accession>A0AAP0F9I3</accession>
<feature type="region of interest" description="Disordered" evidence="1">
    <location>
        <begin position="261"/>
        <end position="284"/>
    </location>
</feature>
<dbReference type="PANTHER" id="PTHR37244">
    <property type="entry name" value="NADP-SPECIFIC GLUTAMATE DEHYDROGENASE"/>
    <property type="match status" value="1"/>
</dbReference>
<organism evidence="2 3">
    <name type="scientific">Stephania japonica</name>
    <dbReference type="NCBI Taxonomy" id="461633"/>
    <lineage>
        <taxon>Eukaryota</taxon>
        <taxon>Viridiplantae</taxon>
        <taxon>Streptophyta</taxon>
        <taxon>Embryophyta</taxon>
        <taxon>Tracheophyta</taxon>
        <taxon>Spermatophyta</taxon>
        <taxon>Magnoliopsida</taxon>
        <taxon>Ranunculales</taxon>
        <taxon>Menispermaceae</taxon>
        <taxon>Menispermoideae</taxon>
        <taxon>Cissampelideae</taxon>
        <taxon>Stephania</taxon>
    </lineage>
</organism>
<gene>
    <name evidence="2" type="ORF">Sjap_021197</name>
</gene>
<name>A0AAP0F9I3_9MAGN</name>
<keyword evidence="3" id="KW-1185">Reference proteome</keyword>
<feature type="compositionally biased region" description="Low complexity" evidence="1">
    <location>
        <begin position="265"/>
        <end position="277"/>
    </location>
</feature>
<evidence type="ECO:0000313" key="3">
    <source>
        <dbReference type="Proteomes" id="UP001417504"/>
    </source>
</evidence>
<dbReference type="PANTHER" id="PTHR37244:SF1">
    <property type="entry name" value="NADP-SPECIFIC GLUTAMATE DEHYDROGENASE"/>
    <property type="match status" value="1"/>
</dbReference>
<dbReference type="Proteomes" id="UP001417504">
    <property type="component" value="Unassembled WGS sequence"/>
</dbReference>
<sequence length="332" mass="38056">MCKTPTTTIDFEDGCYGSMWFHQEQTKIIQGPAPDDDDDESLLEMKAFYVRFSMNDDDVDEQRKLIPPSITLVYLPRQTQTQTQTHTHMMMSSSSSSSLQINGSIIRPESTAFVTLHRLPLNDDEVVFCSRDVIRVSQGVEFQVYVREHQVFKGSLRSRSRSSSWQLECKCELDMIMSQQAVLLGLPLISDAMLCLQLTSNNCVAPIITTCRVDMRRRGRRHQRRYYYCTGKVVQQQQQQLQLEEIPEESELDLSFYHDHHHQHPTTTTTSPSPSNSSEDDDDAVEMELEGVRWAVDLGIWVLCLGLGYFVSKASSKPKFGFRSRHPSPTIF</sequence>
<protein>
    <submittedName>
        <fullName evidence="2">Uncharacterized protein</fullName>
    </submittedName>
</protein>
<evidence type="ECO:0000256" key="1">
    <source>
        <dbReference type="SAM" id="MobiDB-lite"/>
    </source>
</evidence>
<evidence type="ECO:0000313" key="2">
    <source>
        <dbReference type="EMBL" id="KAK9103943.1"/>
    </source>
</evidence>
<dbReference type="AlphaFoldDB" id="A0AAP0F9I3"/>
<dbReference type="EMBL" id="JBBNAE010000008">
    <property type="protein sequence ID" value="KAK9103943.1"/>
    <property type="molecule type" value="Genomic_DNA"/>
</dbReference>
<proteinExistence type="predicted"/>
<reference evidence="2 3" key="1">
    <citation type="submission" date="2024-01" db="EMBL/GenBank/DDBJ databases">
        <title>Genome assemblies of Stephania.</title>
        <authorList>
            <person name="Yang L."/>
        </authorList>
    </citation>
    <scope>NUCLEOTIDE SEQUENCE [LARGE SCALE GENOMIC DNA]</scope>
    <source>
        <strain evidence="2">QJT</strain>
        <tissue evidence="2">Leaf</tissue>
    </source>
</reference>
<comment type="caution">
    <text evidence="2">The sequence shown here is derived from an EMBL/GenBank/DDBJ whole genome shotgun (WGS) entry which is preliminary data.</text>
</comment>